<organism evidence="1 2">
    <name type="scientific">Vanilla planifolia</name>
    <name type="common">Vanilla</name>
    <dbReference type="NCBI Taxonomy" id="51239"/>
    <lineage>
        <taxon>Eukaryota</taxon>
        <taxon>Viridiplantae</taxon>
        <taxon>Streptophyta</taxon>
        <taxon>Embryophyta</taxon>
        <taxon>Tracheophyta</taxon>
        <taxon>Spermatophyta</taxon>
        <taxon>Magnoliopsida</taxon>
        <taxon>Liliopsida</taxon>
        <taxon>Asparagales</taxon>
        <taxon>Orchidaceae</taxon>
        <taxon>Vanilloideae</taxon>
        <taxon>Vanilleae</taxon>
        <taxon>Vanilla</taxon>
    </lineage>
</organism>
<dbReference type="OrthoDB" id="10265489at2759"/>
<proteinExistence type="predicted"/>
<dbReference type="EMBL" id="JADCNL010000004">
    <property type="protein sequence ID" value="KAG0484276.1"/>
    <property type="molecule type" value="Genomic_DNA"/>
</dbReference>
<comment type="caution">
    <text evidence="1">The sequence shown here is derived from an EMBL/GenBank/DDBJ whole genome shotgun (WGS) entry which is preliminary data.</text>
</comment>
<dbReference type="Proteomes" id="UP000636800">
    <property type="component" value="Unassembled WGS sequence"/>
</dbReference>
<keyword evidence="2" id="KW-1185">Reference proteome</keyword>
<dbReference type="AlphaFoldDB" id="A0A835R7W2"/>
<protein>
    <submittedName>
        <fullName evidence="1">Uncharacterized protein</fullName>
    </submittedName>
</protein>
<accession>A0A835R7W2</accession>
<evidence type="ECO:0000313" key="1">
    <source>
        <dbReference type="EMBL" id="KAG0484276.1"/>
    </source>
</evidence>
<name>A0A835R7W2_VANPL</name>
<evidence type="ECO:0000313" key="2">
    <source>
        <dbReference type="Proteomes" id="UP000636800"/>
    </source>
</evidence>
<gene>
    <name evidence="1" type="ORF">HPP92_008355</name>
</gene>
<reference evidence="1 2" key="1">
    <citation type="journal article" date="2020" name="Nat. Food">
        <title>A phased Vanilla planifolia genome enables genetic improvement of flavour and production.</title>
        <authorList>
            <person name="Hasing T."/>
            <person name="Tang H."/>
            <person name="Brym M."/>
            <person name="Khazi F."/>
            <person name="Huang T."/>
            <person name="Chambers A.H."/>
        </authorList>
    </citation>
    <scope>NUCLEOTIDE SEQUENCE [LARGE SCALE GENOMIC DNA]</scope>
    <source>
        <tissue evidence="1">Leaf</tissue>
    </source>
</reference>
<sequence length="51" mass="6014">MYKKPELFDEKPNVKKSFSLLKEENEKDSPKVLSTFHFPSYTKMMKDTGTI</sequence>